<comment type="subunit">
    <text evidence="7">Part of the 30S ribosomal subunit. Contacts protein S5. The interaction surface between S4 and S5 is involved in control of translational fidelity.</text>
</comment>
<dbReference type="Gene3D" id="3.10.290.10">
    <property type="entry name" value="RNA-binding S4 domain"/>
    <property type="match status" value="1"/>
</dbReference>
<gene>
    <name evidence="7 11" type="primary">rpsD</name>
    <name evidence="11" type="ORF">IAD41_01085</name>
</gene>
<keyword evidence="5 7" id="KW-0687">Ribonucleoprotein</keyword>
<dbReference type="SMART" id="SM00363">
    <property type="entry name" value="S4"/>
    <property type="match status" value="1"/>
</dbReference>
<dbReference type="CDD" id="cd00165">
    <property type="entry name" value="S4"/>
    <property type="match status" value="1"/>
</dbReference>
<evidence type="ECO:0000256" key="5">
    <source>
        <dbReference type="ARBA" id="ARBA00023274"/>
    </source>
</evidence>
<evidence type="ECO:0000313" key="11">
    <source>
        <dbReference type="EMBL" id="HIS82190.1"/>
    </source>
</evidence>
<dbReference type="Proteomes" id="UP000824139">
    <property type="component" value="Unassembled WGS sequence"/>
</dbReference>
<dbReference type="InterPro" id="IPR001912">
    <property type="entry name" value="Ribosomal_uS4_N"/>
</dbReference>
<evidence type="ECO:0000256" key="6">
    <source>
        <dbReference type="ARBA" id="ARBA00035254"/>
    </source>
</evidence>
<dbReference type="PANTHER" id="PTHR11831:SF4">
    <property type="entry name" value="SMALL RIBOSOMAL SUBUNIT PROTEIN US4M"/>
    <property type="match status" value="1"/>
</dbReference>
<evidence type="ECO:0000256" key="1">
    <source>
        <dbReference type="ARBA" id="ARBA00007465"/>
    </source>
</evidence>
<keyword evidence="4 7" id="KW-0689">Ribosomal protein</keyword>
<protein>
    <recommendedName>
        <fullName evidence="6 7">Small ribosomal subunit protein uS4</fullName>
    </recommendedName>
</protein>
<dbReference type="SUPFAM" id="SSF55174">
    <property type="entry name" value="Alpha-L RNA-binding motif"/>
    <property type="match status" value="1"/>
</dbReference>
<sequence>MAKYTGPSNKLFRNKKVKDLSNRKLTSSMRQTASGQHGAVRKKPSEYAIHLAEKQKIRFTYLVSEKQFAKYYNEAARRKGVTGTILLQLLESRLDNILFRAGLGITRKQTRQIVNHGHVLVNGKKVDIPSYLVKAGDVITIKSKSTAFLKSVTEMIDMACAPAWMTIDKEALKITFDRIPEREELDPEIKEHLVIEFYSK</sequence>
<keyword evidence="3 7" id="KW-0694">RNA-binding</keyword>
<evidence type="ECO:0000313" key="12">
    <source>
        <dbReference type="Proteomes" id="UP000824139"/>
    </source>
</evidence>
<evidence type="ECO:0000256" key="8">
    <source>
        <dbReference type="SAM" id="MobiDB-lite"/>
    </source>
</evidence>
<dbReference type="GO" id="GO:0019843">
    <property type="term" value="F:rRNA binding"/>
    <property type="evidence" value="ECO:0007669"/>
    <property type="project" value="UniProtKB-UniRule"/>
</dbReference>
<comment type="caution">
    <text evidence="11">The sequence shown here is derived from an EMBL/GenBank/DDBJ whole genome shotgun (WGS) entry which is preliminary data.</text>
</comment>
<dbReference type="InterPro" id="IPR022801">
    <property type="entry name" value="Ribosomal_uS4"/>
</dbReference>
<dbReference type="InterPro" id="IPR036986">
    <property type="entry name" value="S4_RNA-bd_sf"/>
</dbReference>
<dbReference type="NCBIfam" id="NF003717">
    <property type="entry name" value="PRK05327.1"/>
    <property type="match status" value="1"/>
</dbReference>
<accession>A0A9D1FUD5</accession>
<feature type="region of interest" description="Disordered" evidence="8">
    <location>
        <begin position="22"/>
        <end position="41"/>
    </location>
</feature>
<dbReference type="Gene3D" id="1.10.1050.10">
    <property type="entry name" value="Ribosomal Protein S4 Delta 41, Chain A, domain 1"/>
    <property type="match status" value="1"/>
</dbReference>
<dbReference type="Pfam" id="PF00163">
    <property type="entry name" value="Ribosomal_S4"/>
    <property type="match status" value="1"/>
</dbReference>
<organism evidence="11 12">
    <name type="scientific">Candidatus Scatenecus faecavium</name>
    <dbReference type="NCBI Taxonomy" id="2840915"/>
    <lineage>
        <taxon>Bacteria</taxon>
        <taxon>Candidatus Scatenecus</taxon>
    </lineage>
</organism>
<dbReference type="FunFam" id="3.10.290.10:FF:000001">
    <property type="entry name" value="30S ribosomal protein S4"/>
    <property type="match status" value="1"/>
</dbReference>
<evidence type="ECO:0000256" key="2">
    <source>
        <dbReference type="ARBA" id="ARBA00022730"/>
    </source>
</evidence>
<proteinExistence type="inferred from homology"/>
<dbReference type="SMART" id="SM01390">
    <property type="entry name" value="Ribosomal_S4"/>
    <property type="match status" value="1"/>
</dbReference>
<dbReference type="Pfam" id="PF01479">
    <property type="entry name" value="S4"/>
    <property type="match status" value="1"/>
</dbReference>
<feature type="domain" description="RNA-binding S4" evidence="9">
    <location>
        <begin position="92"/>
        <end position="154"/>
    </location>
</feature>
<evidence type="ECO:0000256" key="3">
    <source>
        <dbReference type="ARBA" id="ARBA00022884"/>
    </source>
</evidence>
<comment type="function">
    <text evidence="7">One of the primary rRNA binding proteins, it binds directly to 16S rRNA where it nucleates assembly of the body of the 30S subunit.</text>
</comment>
<name>A0A9D1FUD5_9BACT</name>
<dbReference type="InterPro" id="IPR002942">
    <property type="entry name" value="S4_RNA-bd"/>
</dbReference>
<dbReference type="NCBIfam" id="TIGR01017">
    <property type="entry name" value="rpsD_bact"/>
    <property type="match status" value="1"/>
</dbReference>
<dbReference type="GO" id="GO:0003735">
    <property type="term" value="F:structural constituent of ribosome"/>
    <property type="evidence" value="ECO:0007669"/>
    <property type="project" value="InterPro"/>
</dbReference>
<dbReference type="GO" id="GO:0015935">
    <property type="term" value="C:small ribosomal subunit"/>
    <property type="evidence" value="ECO:0007669"/>
    <property type="project" value="InterPro"/>
</dbReference>
<dbReference type="GO" id="GO:0006412">
    <property type="term" value="P:translation"/>
    <property type="evidence" value="ECO:0007669"/>
    <property type="project" value="UniProtKB-UniRule"/>
</dbReference>
<feature type="domain" description="Small ribosomal subunit protein uS4 N-terminal" evidence="10">
    <location>
        <begin position="3"/>
        <end position="91"/>
    </location>
</feature>
<evidence type="ECO:0000259" key="9">
    <source>
        <dbReference type="SMART" id="SM00363"/>
    </source>
</evidence>
<dbReference type="PROSITE" id="PS50889">
    <property type="entry name" value="S4"/>
    <property type="match status" value="1"/>
</dbReference>
<comment type="function">
    <text evidence="7">With S5 and S12 plays an important role in translational accuracy.</text>
</comment>
<comment type="similarity">
    <text evidence="1 7">Belongs to the universal ribosomal protein uS4 family.</text>
</comment>
<evidence type="ECO:0000256" key="7">
    <source>
        <dbReference type="HAMAP-Rule" id="MF_01306"/>
    </source>
</evidence>
<reference evidence="11" key="2">
    <citation type="journal article" date="2021" name="PeerJ">
        <title>Extensive microbial diversity within the chicken gut microbiome revealed by metagenomics and culture.</title>
        <authorList>
            <person name="Gilroy R."/>
            <person name="Ravi A."/>
            <person name="Getino M."/>
            <person name="Pursley I."/>
            <person name="Horton D.L."/>
            <person name="Alikhan N.F."/>
            <person name="Baker D."/>
            <person name="Gharbi K."/>
            <person name="Hall N."/>
            <person name="Watson M."/>
            <person name="Adriaenssens E.M."/>
            <person name="Foster-Nyarko E."/>
            <person name="Jarju S."/>
            <person name="Secka A."/>
            <person name="Antonio M."/>
            <person name="Oren A."/>
            <person name="Chaudhuri R.R."/>
            <person name="La Ragione R."/>
            <person name="Hildebrand F."/>
            <person name="Pallen M.J."/>
        </authorList>
    </citation>
    <scope>NUCLEOTIDE SEQUENCE</scope>
    <source>
        <strain evidence="11">CHK152-2994</strain>
    </source>
</reference>
<keyword evidence="2 7" id="KW-0699">rRNA-binding</keyword>
<dbReference type="PANTHER" id="PTHR11831">
    <property type="entry name" value="30S 40S RIBOSOMAL PROTEIN"/>
    <property type="match status" value="1"/>
</dbReference>
<reference evidence="11" key="1">
    <citation type="submission" date="2020-10" db="EMBL/GenBank/DDBJ databases">
        <authorList>
            <person name="Gilroy R."/>
        </authorList>
    </citation>
    <scope>NUCLEOTIDE SEQUENCE</scope>
    <source>
        <strain evidence="11">CHK152-2994</strain>
    </source>
</reference>
<dbReference type="AlphaFoldDB" id="A0A9D1FUD5"/>
<dbReference type="HAMAP" id="MF_01306_B">
    <property type="entry name" value="Ribosomal_uS4_B"/>
    <property type="match status" value="1"/>
</dbReference>
<dbReference type="GO" id="GO:0042274">
    <property type="term" value="P:ribosomal small subunit biogenesis"/>
    <property type="evidence" value="ECO:0007669"/>
    <property type="project" value="TreeGrafter"/>
</dbReference>
<feature type="compositionally biased region" description="Polar residues" evidence="8">
    <location>
        <begin position="23"/>
        <end position="35"/>
    </location>
</feature>
<evidence type="ECO:0000259" key="10">
    <source>
        <dbReference type="SMART" id="SM01390"/>
    </source>
</evidence>
<evidence type="ECO:0000256" key="4">
    <source>
        <dbReference type="ARBA" id="ARBA00022980"/>
    </source>
</evidence>
<dbReference type="EMBL" id="DVJO01000025">
    <property type="protein sequence ID" value="HIS82190.1"/>
    <property type="molecule type" value="Genomic_DNA"/>
</dbReference>
<dbReference type="InterPro" id="IPR005709">
    <property type="entry name" value="Ribosomal_uS4_bac-type"/>
</dbReference>